<dbReference type="PANTHER" id="PTHR47691:SF3">
    <property type="entry name" value="HTH-TYPE TRANSCRIPTIONAL REGULATOR RV0890C-RELATED"/>
    <property type="match status" value="1"/>
</dbReference>
<dbReference type="InterPro" id="IPR036537">
    <property type="entry name" value="Adaptor_Cbl_N_dom_sf"/>
</dbReference>
<feature type="domain" description="Novel STAND NTPase 1" evidence="1">
    <location>
        <begin position="177"/>
        <end position="317"/>
    </location>
</feature>
<dbReference type="Gene3D" id="3.40.50.300">
    <property type="entry name" value="P-loop containing nucleotide triphosphate hydrolases"/>
    <property type="match status" value="1"/>
</dbReference>
<dbReference type="SUPFAM" id="SSF52540">
    <property type="entry name" value="P-loop containing nucleoside triphosphate hydrolases"/>
    <property type="match status" value="1"/>
</dbReference>
<dbReference type="PANTHER" id="PTHR47691">
    <property type="entry name" value="REGULATOR-RELATED"/>
    <property type="match status" value="1"/>
</dbReference>
<dbReference type="CDD" id="cd21037">
    <property type="entry name" value="MLKL_NTD"/>
    <property type="match status" value="1"/>
</dbReference>
<name>A0A165Q4Q5_EXIGL</name>
<dbReference type="InterPro" id="IPR049052">
    <property type="entry name" value="nSTAND1"/>
</dbReference>
<dbReference type="Proteomes" id="UP000077266">
    <property type="component" value="Unassembled WGS sequence"/>
</dbReference>
<gene>
    <name evidence="2" type="ORF">EXIGLDRAFT_759383</name>
</gene>
<sequence>MSTNLALGLVNQTAGIVGENISQTLTGLSETIGRDALNLKVNKEIAVTLSVHIKDLVAAINEALEVQDGEALKPTWAHTLASFNRVLNDAQVALDKLQCKSHIMQLLHQRKDADMLKELSDRVSNAFGLLKLRVNIDMATNADTIHRVLDSAATALADMQAEPLPPSAARLPSPPPAYVGRTEETTAIVEMLSGPNQAFMAVLGGPGMGKTSVAVAALHATEVETKFTTRRYFIACDAADGLSSLLTTLCTGLGIQFESPKSAQKALKQFLATAPCVLLLDNFESVWEAASTRQNTEDLLSSLASISTVSIIITLRGSELPAGLAWSCPLLPPLQPLQNDAAVQLFLSISDTSDDEKHLQHLLGVLGNIPLAVVLMANLAQWESLERLIAQWAEMKTAMLRRSHGADHIACLDVSIELSLASPRMQEQPHAGRLLSLLALLPAGAAELDVTLWASDIPQPAHVSSRLLQTALAYHTPENRISLLTPIQEFMLTLWCMTDFSDQ</sequence>
<dbReference type="EMBL" id="KV425885">
    <property type="protein sequence ID" value="KZW03073.1"/>
    <property type="molecule type" value="Genomic_DNA"/>
</dbReference>
<protein>
    <recommendedName>
        <fullName evidence="1">Novel STAND NTPase 1 domain-containing protein</fullName>
    </recommendedName>
</protein>
<evidence type="ECO:0000259" key="1">
    <source>
        <dbReference type="Pfam" id="PF20703"/>
    </source>
</evidence>
<evidence type="ECO:0000313" key="3">
    <source>
        <dbReference type="Proteomes" id="UP000077266"/>
    </source>
</evidence>
<dbReference type="GO" id="GO:0007166">
    <property type="term" value="P:cell surface receptor signaling pathway"/>
    <property type="evidence" value="ECO:0007669"/>
    <property type="project" value="InterPro"/>
</dbReference>
<dbReference type="InParanoid" id="A0A165Q4Q5"/>
<organism evidence="2 3">
    <name type="scientific">Exidia glandulosa HHB12029</name>
    <dbReference type="NCBI Taxonomy" id="1314781"/>
    <lineage>
        <taxon>Eukaryota</taxon>
        <taxon>Fungi</taxon>
        <taxon>Dikarya</taxon>
        <taxon>Basidiomycota</taxon>
        <taxon>Agaricomycotina</taxon>
        <taxon>Agaricomycetes</taxon>
        <taxon>Auriculariales</taxon>
        <taxon>Exidiaceae</taxon>
        <taxon>Exidia</taxon>
    </lineage>
</organism>
<dbReference type="AlphaFoldDB" id="A0A165Q4Q5"/>
<evidence type="ECO:0000313" key="2">
    <source>
        <dbReference type="EMBL" id="KZW03073.1"/>
    </source>
</evidence>
<accession>A0A165Q4Q5</accession>
<reference evidence="2 3" key="1">
    <citation type="journal article" date="2016" name="Mol. Biol. Evol.">
        <title>Comparative Genomics of Early-Diverging Mushroom-Forming Fungi Provides Insights into the Origins of Lignocellulose Decay Capabilities.</title>
        <authorList>
            <person name="Nagy L.G."/>
            <person name="Riley R."/>
            <person name="Tritt A."/>
            <person name="Adam C."/>
            <person name="Daum C."/>
            <person name="Floudas D."/>
            <person name="Sun H."/>
            <person name="Yadav J.S."/>
            <person name="Pangilinan J."/>
            <person name="Larsson K.H."/>
            <person name="Matsuura K."/>
            <person name="Barry K."/>
            <person name="Labutti K."/>
            <person name="Kuo R."/>
            <person name="Ohm R.A."/>
            <person name="Bhattacharya S.S."/>
            <person name="Shirouzu T."/>
            <person name="Yoshinaga Y."/>
            <person name="Martin F.M."/>
            <person name="Grigoriev I.V."/>
            <person name="Hibbett D.S."/>
        </authorList>
    </citation>
    <scope>NUCLEOTIDE SEQUENCE [LARGE SCALE GENOMIC DNA]</scope>
    <source>
        <strain evidence="2 3">HHB12029</strain>
    </source>
</reference>
<dbReference type="InterPro" id="IPR027417">
    <property type="entry name" value="P-loop_NTPase"/>
</dbReference>
<keyword evidence="3" id="KW-1185">Reference proteome</keyword>
<dbReference type="Gene3D" id="1.20.930.20">
    <property type="entry name" value="Adaptor protein Cbl, N-terminal domain"/>
    <property type="match status" value="1"/>
</dbReference>
<proteinExistence type="predicted"/>
<dbReference type="OrthoDB" id="1534087at2759"/>
<dbReference type="InterPro" id="IPR059179">
    <property type="entry name" value="MLKL-like_MCAfunc"/>
</dbReference>
<dbReference type="Pfam" id="PF20703">
    <property type="entry name" value="nSTAND1"/>
    <property type="match status" value="1"/>
</dbReference>
<dbReference type="STRING" id="1314781.A0A165Q4Q5"/>